<comment type="catalytic activity">
    <reaction evidence="1">
        <text>ATP + protein L-histidine = ADP + protein N-phospho-L-histidine.</text>
        <dbReference type="EC" id="2.7.13.3"/>
    </reaction>
</comment>
<dbReference type="SUPFAM" id="SSF55874">
    <property type="entry name" value="ATPase domain of HSP90 chaperone/DNA topoisomerase II/histidine kinase"/>
    <property type="match status" value="1"/>
</dbReference>
<dbReference type="PANTHER" id="PTHR43065:SF42">
    <property type="entry name" value="TWO-COMPONENT SENSOR PPRA"/>
    <property type="match status" value="1"/>
</dbReference>
<dbReference type="AlphaFoldDB" id="A0A098Q047"/>
<dbReference type="EMBL" id="JPHD02000068">
    <property type="protein sequence ID" value="KGE52341.1"/>
    <property type="molecule type" value="Genomic_DNA"/>
</dbReference>
<dbReference type="STRING" id="325777.GW15_0209285"/>
<dbReference type="GO" id="GO:0000155">
    <property type="term" value="F:phosphorelay sensor kinase activity"/>
    <property type="evidence" value="ECO:0007669"/>
    <property type="project" value="InterPro"/>
</dbReference>
<dbReference type="InterPro" id="IPR005467">
    <property type="entry name" value="His_kinase_dom"/>
</dbReference>
<evidence type="ECO:0000256" key="1">
    <source>
        <dbReference type="ARBA" id="ARBA00000085"/>
    </source>
</evidence>
<dbReference type="EC" id="2.7.13.3" evidence="2"/>
<dbReference type="SMART" id="SM00387">
    <property type="entry name" value="HATPase_c"/>
    <property type="match status" value="1"/>
</dbReference>
<dbReference type="Pfam" id="PF02518">
    <property type="entry name" value="HATPase_c"/>
    <property type="match status" value="1"/>
</dbReference>
<dbReference type="eggNOG" id="COG4191">
    <property type="taxonomic scope" value="Bacteria"/>
</dbReference>
<organism evidence="4 5">
    <name type="scientific">Xanthomonas axonopodis pv. vasculorum</name>
    <dbReference type="NCBI Taxonomy" id="325777"/>
    <lineage>
        <taxon>Bacteria</taxon>
        <taxon>Pseudomonadati</taxon>
        <taxon>Pseudomonadota</taxon>
        <taxon>Gammaproteobacteria</taxon>
        <taxon>Lysobacterales</taxon>
        <taxon>Lysobacteraceae</taxon>
        <taxon>Xanthomonas</taxon>
    </lineage>
</organism>
<accession>A0A098Q047</accession>
<dbReference type="Proteomes" id="UP000028012">
    <property type="component" value="Unassembled WGS sequence"/>
</dbReference>
<dbReference type="RefSeq" id="WP_042822427.1">
    <property type="nucleotide sequence ID" value="NZ_CP053649.1"/>
</dbReference>
<dbReference type="InterPro" id="IPR003594">
    <property type="entry name" value="HATPase_dom"/>
</dbReference>
<dbReference type="Gene3D" id="1.10.287.130">
    <property type="match status" value="1"/>
</dbReference>
<dbReference type="PRINTS" id="PR00344">
    <property type="entry name" value="BCTRLSENSOR"/>
</dbReference>
<dbReference type="InterPro" id="IPR045812">
    <property type="entry name" value="DAHL"/>
</dbReference>
<proteinExistence type="predicted"/>
<evidence type="ECO:0000313" key="5">
    <source>
        <dbReference type="Proteomes" id="UP000028012"/>
    </source>
</evidence>
<evidence type="ECO:0000256" key="3">
    <source>
        <dbReference type="ARBA" id="ARBA00022553"/>
    </source>
</evidence>
<keyword evidence="4" id="KW-0418">Kinase</keyword>
<dbReference type="Gene3D" id="3.30.565.10">
    <property type="entry name" value="Histidine kinase-like ATPase, C-terminal domain"/>
    <property type="match status" value="1"/>
</dbReference>
<dbReference type="InterPro" id="IPR003661">
    <property type="entry name" value="HisK_dim/P_dom"/>
</dbReference>
<protein>
    <recommendedName>
        <fullName evidence="2">histidine kinase</fullName>
        <ecNumber evidence="2">2.7.13.3</ecNumber>
    </recommendedName>
</protein>
<dbReference type="Pfam" id="PF19443">
    <property type="entry name" value="DAHL"/>
    <property type="match status" value="1"/>
</dbReference>
<comment type="caution">
    <text evidence="4">The sequence shown here is derived from an EMBL/GenBank/DDBJ whole genome shotgun (WGS) entry which is preliminary data.</text>
</comment>
<keyword evidence="3" id="KW-0597">Phosphoprotein</keyword>
<dbReference type="SUPFAM" id="SSF52172">
    <property type="entry name" value="CheY-like"/>
    <property type="match status" value="1"/>
</dbReference>
<name>A0A098Q047_9XANT</name>
<dbReference type="NCBIfam" id="NF010411">
    <property type="entry name" value="PRK13837.1"/>
    <property type="match status" value="1"/>
</dbReference>
<dbReference type="InterPro" id="IPR036890">
    <property type="entry name" value="HATPase_C_sf"/>
</dbReference>
<keyword evidence="4" id="KW-0808">Transferase</keyword>
<dbReference type="InterPro" id="IPR004358">
    <property type="entry name" value="Sig_transdc_His_kin-like_C"/>
</dbReference>
<dbReference type="PROSITE" id="PS50109">
    <property type="entry name" value="HIS_KIN"/>
    <property type="match status" value="1"/>
</dbReference>
<dbReference type="InterPro" id="IPR036097">
    <property type="entry name" value="HisK_dim/P_sf"/>
</dbReference>
<sequence length="819" mass="88694">MRWATILSSVLLVGLIFFSLCMAALDRDTQRYGHALEALDALDMADTNLDNDVLKARIGLLRDYDSLVTGDVQARATLKHLHQLAAHDPGLVRAIAALDADYTAKSLQLELFKSQNSLLSNSLAYFWSESSAQIRQGDDPAEARAASLLASAVQRLSLDTTGDAVALARQRLDEAEQRTTSAPLLPHGRMLLKLLPETDSTIRRMRPIASLASYVQLKTYLQKQHASQQATARQVRFLLLALAVVMLGALLYLCKQLRQRARALRRRAEFDRLMVAVSRRLVANDRHHLDAGIEAGLVRLAKWTKLPSVRLALVPAGSGARIWPDAQDEALRTMLAAVTAARPVAASDVLVVDANGSVEVLGNPERVRGAQWLCLRQHSETGTVALLCLRLSPLTARRNRGLAALAELLPQLHIALDTFFDALERRRLEDEALALEHRLELARRMETLGTMASGISHNFNNIVGAIRGNAEIALSKLDPHSPASEHLLEISHITAHAYDLIESILSFGRVQNYNVQPVELNALLQGAVSLLSVSLPSTVSIDLQQEQEPLHARGNPAQLQQIILNLASNAAQAMGMRGTVTIQLSAAKGTAADGTSRRIARLRVSDHGIGIPPDQLDRIFDLFFTTRNGGTGLGLATVRKIIDNHEGRIDVESALGVGTTFLVELPLRTAITAAAQAVPLPKMRSPHASLLLLCDDAAELDRLEEMLAALGHEPVGVLELPTAVAMAAADPLRFDGVLLKRDRDGDAERAIGALHAAAPKLPLILATRAVSLATRKDLVGAITEIIAQPFDLGALAIALERALGCRMDMTTQDESTPAL</sequence>
<dbReference type="GeneID" id="58003085"/>
<reference evidence="4 5" key="1">
    <citation type="submission" date="2014-09" db="EMBL/GenBank/DDBJ databases">
        <title>A draft genome sequence for Xanthomonas axonopodis pv. vasculorum NCPPB 900.</title>
        <authorList>
            <person name="Harrison J."/>
            <person name="Studholme D.J."/>
        </authorList>
    </citation>
    <scope>NUCLEOTIDE SEQUENCE [LARGE SCALE GENOMIC DNA]</scope>
    <source>
        <strain evidence="4 5">NCPPB 900</strain>
    </source>
</reference>
<dbReference type="HOGENOM" id="CLU_017728_0_0_6"/>
<dbReference type="InterPro" id="IPR011006">
    <property type="entry name" value="CheY-like_superfamily"/>
</dbReference>
<evidence type="ECO:0000313" key="4">
    <source>
        <dbReference type="EMBL" id="KGE52341.1"/>
    </source>
</evidence>
<evidence type="ECO:0000256" key="2">
    <source>
        <dbReference type="ARBA" id="ARBA00012438"/>
    </source>
</evidence>
<dbReference type="PANTHER" id="PTHR43065">
    <property type="entry name" value="SENSOR HISTIDINE KINASE"/>
    <property type="match status" value="1"/>
</dbReference>
<dbReference type="CDD" id="cd00082">
    <property type="entry name" value="HisKA"/>
    <property type="match status" value="1"/>
</dbReference>
<dbReference type="SUPFAM" id="SSF47384">
    <property type="entry name" value="Homodimeric domain of signal transducing histidine kinase"/>
    <property type="match status" value="1"/>
</dbReference>
<gene>
    <name evidence="4" type="ORF">GW15_0209285</name>
</gene>